<dbReference type="VEuPathDB" id="TriTrypDB:TRSC58_07486"/>
<reference evidence="2 3" key="1">
    <citation type="submission" date="2013-07" db="EMBL/GenBank/DDBJ databases">
        <authorList>
            <person name="Stoco P.H."/>
            <person name="Wagner G."/>
            <person name="Gerber A."/>
            <person name="Zaha A."/>
            <person name="Thompson C."/>
            <person name="Bartholomeu D.C."/>
            <person name="Luckemeyer D.D."/>
            <person name="Bahia D."/>
            <person name="Loreto E."/>
            <person name="Prestes E.B."/>
            <person name="Lima F.M."/>
            <person name="Rodrigues-Luiz G."/>
            <person name="Vallejo G.A."/>
            <person name="Filho J.F."/>
            <person name="Monteiro K.M."/>
            <person name="Tyler K.M."/>
            <person name="de Almeida L.G."/>
            <person name="Ortiz M.F."/>
            <person name="Siervo M.A."/>
            <person name="de Moraes M.H."/>
            <person name="Cunha O.L."/>
            <person name="Mendonca-Neto R."/>
            <person name="Silva R."/>
            <person name="Teixeira S.M."/>
            <person name="Murta S.M."/>
            <person name="Sincero T.C."/>
            <person name="Mendes T.A."/>
            <person name="Urmenyi T.P."/>
            <person name="Silva V.G."/>
            <person name="da Rocha W.D."/>
            <person name="Andersson B."/>
            <person name="Romanha A.J."/>
            <person name="Steindel M."/>
            <person name="de Vasconcelos A.T."/>
            <person name="Grisard E.C."/>
        </authorList>
    </citation>
    <scope>NUCLEOTIDE SEQUENCE [LARGE SCALE GENOMIC DNA]</scope>
    <source>
        <strain evidence="2 3">SC58</strain>
    </source>
</reference>
<keyword evidence="3" id="KW-1185">Reference proteome</keyword>
<accession>A0A061IRX9</accession>
<evidence type="ECO:0000256" key="1">
    <source>
        <dbReference type="SAM" id="Phobius"/>
    </source>
</evidence>
<evidence type="ECO:0000313" key="3">
    <source>
        <dbReference type="Proteomes" id="UP000031737"/>
    </source>
</evidence>
<dbReference type="Proteomes" id="UP000031737">
    <property type="component" value="Unassembled WGS sequence"/>
</dbReference>
<evidence type="ECO:0000313" key="2">
    <source>
        <dbReference type="EMBL" id="ESL04949.1"/>
    </source>
</evidence>
<keyword evidence="1" id="KW-1133">Transmembrane helix</keyword>
<feature type="transmembrane region" description="Helical" evidence="1">
    <location>
        <begin position="6"/>
        <end position="26"/>
    </location>
</feature>
<name>A0A061IRX9_TRYRA</name>
<protein>
    <submittedName>
        <fullName evidence="2">Uncharacterized protein</fullName>
    </submittedName>
</protein>
<dbReference type="AlphaFoldDB" id="A0A061IRX9"/>
<organism evidence="2 3">
    <name type="scientific">Trypanosoma rangeli SC58</name>
    <dbReference type="NCBI Taxonomy" id="429131"/>
    <lineage>
        <taxon>Eukaryota</taxon>
        <taxon>Discoba</taxon>
        <taxon>Euglenozoa</taxon>
        <taxon>Kinetoplastea</taxon>
        <taxon>Metakinetoplastina</taxon>
        <taxon>Trypanosomatida</taxon>
        <taxon>Trypanosomatidae</taxon>
        <taxon>Trypanosoma</taxon>
        <taxon>Herpetosoma</taxon>
    </lineage>
</organism>
<keyword evidence="1" id="KW-0812">Transmembrane</keyword>
<dbReference type="EMBL" id="AUPL01007833">
    <property type="protein sequence ID" value="ESL04949.1"/>
    <property type="molecule type" value="Genomic_DNA"/>
</dbReference>
<gene>
    <name evidence="2" type="ORF">TRSC58_07486</name>
</gene>
<comment type="caution">
    <text evidence="2">The sequence shown here is derived from an EMBL/GenBank/DDBJ whole genome shotgun (WGS) entry which is preliminary data.</text>
</comment>
<proteinExistence type="predicted"/>
<sequence length="73" mass="8563">MRPQGTTAFFLLAVLSVFSLVFFFHATPQAHRKGRRHRREGRVSLSSIFFFLKGLKEEGKPLVYIYIFCLLER</sequence>
<keyword evidence="1" id="KW-0472">Membrane</keyword>